<evidence type="ECO:0000313" key="2">
    <source>
        <dbReference type="EMBL" id="MEQ2378186.1"/>
    </source>
</evidence>
<keyword evidence="1" id="KW-0472">Membrane</keyword>
<feature type="transmembrane region" description="Helical" evidence="1">
    <location>
        <begin position="31"/>
        <end position="53"/>
    </location>
</feature>
<dbReference type="Proteomes" id="UP001496146">
    <property type="component" value="Unassembled WGS sequence"/>
</dbReference>
<protein>
    <submittedName>
        <fullName evidence="2">Uncharacterized protein</fullName>
    </submittedName>
</protein>
<organism evidence="2 3">
    <name type="scientific">Faecalibacterium faecis</name>
    <dbReference type="NCBI Taxonomy" id="3133157"/>
    <lineage>
        <taxon>Bacteria</taxon>
        <taxon>Bacillati</taxon>
        <taxon>Bacillota</taxon>
        <taxon>Clostridia</taxon>
        <taxon>Eubacteriales</taxon>
        <taxon>Oscillospiraceae</taxon>
        <taxon>Faecalibacterium</taxon>
    </lineage>
</organism>
<sequence length="273" mass="30126">MYFGGVSDAQMRVRCSIGMHERKKQNEKKTYLRYISCVLAVLLCVASIMPIAFADSTNHGNSESLLTGSNYSVSYSMNGKDVVEQLTIRDGGITRITRTVHPNDVMDIVVVGASGESTTSTARSDYSLFYEIYQDQQNYKNGQLAQIPALTGSEVTGSQFKHRYVGTSATDTVYASDLRKCKKASDVASILATAWGSTPAAVISSTASFIFDQMLQSMSSDCYKVTISSITYEVLFSYDNSYYTHCYHQTVKEYKSNGSLIRSKTDYYQAIGG</sequence>
<evidence type="ECO:0000313" key="3">
    <source>
        <dbReference type="Proteomes" id="UP001496146"/>
    </source>
</evidence>
<gene>
    <name evidence="2" type="ORF">WMO17_12695</name>
</gene>
<name>A0ABV1BUU9_9FIRM</name>
<dbReference type="RefSeq" id="WP_349138275.1">
    <property type="nucleotide sequence ID" value="NZ_JBBMEP010000035.1"/>
</dbReference>
<comment type="caution">
    <text evidence="2">The sequence shown here is derived from an EMBL/GenBank/DDBJ whole genome shotgun (WGS) entry which is preliminary data.</text>
</comment>
<reference evidence="2 3" key="1">
    <citation type="submission" date="2024-03" db="EMBL/GenBank/DDBJ databases">
        <title>Human intestinal bacterial collection.</title>
        <authorList>
            <person name="Pauvert C."/>
            <person name="Hitch T.C.A."/>
            <person name="Clavel T."/>
        </authorList>
    </citation>
    <scope>NUCLEOTIDE SEQUENCE [LARGE SCALE GENOMIC DNA]</scope>
    <source>
        <strain evidence="2 3">CLA-JM-H7-B</strain>
    </source>
</reference>
<keyword evidence="1" id="KW-0812">Transmembrane</keyword>
<keyword evidence="1" id="KW-1133">Transmembrane helix</keyword>
<keyword evidence="3" id="KW-1185">Reference proteome</keyword>
<proteinExistence type="predicted"/>
<dbReference type="EMBL" id="JBBMEP010000035">
    <property type="protein sequence ID" value="MEQ2378186.1"/>
    <property type="molecule type" value="Genomic_DNA"/>
</dbReference>
<evidence type="ECO:0000256" key="1">
    <source>
        <dbReference type="SAM" id="Phobius"/>
    </source>
</evidence>
<accession>A0ABV1BUU9</accession>